<dbReference type="Proteomes" id="UP001224890">
    <property type="component" value="Unassembled WGS sequence"/>
</dbReference>
<comment type="caution">
    <text evidence="4">The sequence shown here is derived from an EMBL/GenBank/DDBJ whole genome shotgun (WGS) entry which is preliminary data.</text>
</comment>
<organism evidence="4 5">
    <name type="scientific">Colletotrichum godetiae</name>
    <dbReference type="NCBI Taxonomy" id="1209918"/>
    <lineage>
        <taxon>Eukaryota</taxon>
        <taxon>Fungi</taxon>
        <taxon>Dikarya</taxon>
        <taxon>Ascomycota</taxon>
        <taxon>Pezizomycotina</taxon>
        <taxon>Sordariomycetes</taxon>
        <taxon>Hypocreomycetidae</taxon>
        <taxon>Glomerellales</taxon>
        <taxon>Glomerellaceae</taxon>
        <taxon>Colletotrichum</taxon>
        <taxon>Colletotrichum acutatum species complex</taxon>
    </lineage>
</organism>
<keyword evidence="5" id="KW-1185">Reference proteome</keyword>
<dbReference type="AlphaFoldDB" id="A0AAJ0AJH7"/>
<gene>
    <name evidence="4" type="ORF">BDP55DRAFT_669671</name>
</gene>
<dbReference type="RefSeq" id="XP_060427591.1">
    <property type="nucleotide sequence ID" value="XM_060575313.1"/>
</dbReference>
<accession>A0AAJ0AJH7</accession>
<sequence length="443" mass="49641">MSTATSIRTLSLEERWQVCKSQDDRKASLIEDLFSHIAELTGKLSEVERDLEERKMLVKSLWATNDQNKKLTEKLRNDKEKHCVAMVLIDGDCMPFLDDLVEQGLDGGKKAASLLRLATFDELKAVDPCLPHHLQVSVRVYANMKGLAKTYIEAGIISHPGVLDEFIRGFNMKNPMCDFVDAGNGKECADEKLKANFEFGVSDVHCRHVLFGASADSGYARLLGSHLDDEVIRKKVILLEGPPFAQELAEMKDQFRVASFNRVFRRHKLLNNIKRKVSYSITPPSTPSTNYASAAAKTPSSLFGDQPVRQQATVDSTIPLPTLGQVLRNTAGQRVDSPLASVTHQEFILMKSRKLCNSFHLLGRCPYRDLYGKCSHEHRGKLSPRELQVLWAVARQSHCHAGLSCTEPTCVFGHQCPRESCNGASCRLKFPLELHNIDKRPTR</sequence>
<dbReference type="Pfam" id="PF25540">
    <property type="entry name" value="DUF7923"/>
    <property type="match status" value="1"/>
</dbReference>
<keyword evidence="1" id="KW-0175">Coiled coil</keyword>
<reference evidence="4" key="1">
    <citation type="submission" date="2021-06" db="EMBL/GenBank/DDBJ databases">
        <title>Comparative genomics, transcriptomics and evolutionary studies reveal genomic signatures of adaptation to plant cell wall in hemibiotrophic fungi.</title>
        <authorList>
            <consortium name="DOE Joint Genome Institute"/>
            <person name="Baroncelli R."/>
            <person name="Diaz J.F."/>
            <person name="Benocci T."/>
            <person name="Peng M."/>
            <person name="Battaglia E."/>
            <person name="Haridas S."/>
            <person name="Andreopoulos W."/>
            <person name="Labutti K."/>
            <person name="Pangilinan J."/>
            <person name="Floch G.L."/>
            <person name="Makela M.R."/>
            <person name="Henrissat B."/>
            <person name="Grigoriev I.V."/>
            <person name="Crouch J.A."/>
            <person name="De Vries R.P."/>
            <person name="Sukno S.A."/>
            <person name="Thon M.R."/>
        </authorList>
    </citation>
    <scope>NUCLEOTIDE SEQUENCE</scope>
    <source>
        <strain evidence="4">CBS 193.32</strain>
    </source>
</reference>
<dbReference type="Pfam" id="PF25543">
    <property type="entry name" value="zf-CCCH_tandem"/>
    <property type="match status" value="1"/>
</dbReference>
<dbReference type="EMBL" id="JAHMHR010000030">
    <property type="protein sequence ID" value="KAK1673588.1"/>
    <property type="molecule type" value="Genomic_DNA"/>
</dbReference>
<dbReference type="PANTHER" id="PTHR37543">
    <property type="entry name" value="CCCH ZINC FINGER DNA BINDING PROTEIN (AFU_ORTHOLOGUE AFUA_5G12760)"/>
    <property type="match status" value="1"/>
</dbReference>
<dbReference type="InterPro" id="IPR057683">
    <property type="entry name" value="DUF7923"/>
</dbReference>
<evidence type="ECO:0000259" key="2">
    <source>
        <dbReference type="Pfam" id="PF25540"/>
    </source>
</evidence>
<dbReference type="InterPro" id="IPR057654">
    <property type="entry name" value="Znf-CCCH_tandem"/>
</dbReference>
<evidence type="ECO:0000256" key="1">
    <source>
        <dbReference type="SAM" id="Coils"/>
    </source>
</evidence>
<evidence type="ECO:0000313" key="5">
    <source>
        <dbReference type="Proteomes" id="UP001224890"/>
    </source>
</evidence>
<proteinExistence type="predicted"/>
<dbReference type="PANTHER" id="PTHR37543:SF1">
    <property type="entry name" value="CCCH ZINC FINGER DNA BINDING PROTEIN (AFU_ORTHOLOGUE AFUA_5G12760)"/>
    <property type="match status" value="1"/>
</dbReference>
<name>A0AAJ0AJH7_9PEZI</name>
<evidence type="ECO:0000313" key="4">
    <source>
        <dbReference type="EMBL" id="KAK1673588.1"/>
    </source>
</evidence>
<evidence type="ECO:0000259" key="3">
    <source>
        <dbReference type="Pfam" id="PF25543"/>
    </source>
</evidence>
<feature type="domain" description="Tandem CCCH zinc finger" evidence="3">
    <location>
        <begin position="389"/>
        <end position="439"/>
    </location>
</feature>
<dbReference type="GeneID" id="85459839"/>
<feature type="coiled-coil region" evidence="1">
    <location>
        <begin position="30"/>
        <end position="57"/>
    </location>
</feature>
<protein>
    <submittedName>
        <fullName evidence="4">CCCH zinc finger DNA binding protein</fullName>
    </submittedName>
</protein>
<feature type="domain" description="DUF7923" evidence="2">
    <location>
        <begin position="80"/>
        <end position="264"/>
    </location>
</feature>